<dbReference type="Pfam" id="PF00023">
    <property type="entry name" value="Ank"/>
    <property type="match status" value="1"/>
</dbReference>
<evidence type="ECO:0000256" key="2">
    <source>
        <dbReference type="ARBA" id="ARBA00023043"/>
    </source>
</evidence>
<accession>A0ABR2YY40</accession>
<feature type="repeat" description="ANK" evidence="3">
    <location>
        <begin position="60"/>
        <end position="88"/>
    </location>
</feature>
<dbReference type="InterPro" id="IPR036770">
    <property type="entry name" value="Ankyrin_rpt-contain_sf"/>
</dbReference>
<feature type="repeat" description="ANK" evidence="3">
    <location>
        <begin position="222"/>
        <end position="254"/>
    </location>
</feature>
<reference evidence="4 5" key="1">
    <citation type="journal article" date="2024" name="Nat. Commun.">
        <title>Phylogenomics reveals the evolutionary origins of lichenization in chlorophyte algae.</title>
        <authorList>
            <person name="Puginier C."/>
            <person name="Libourel C."/>
            <person name="Otte J."/>
            <person name="Skaloud P."/>
            <person name="Haon M."/>
            <person name="Grisel S."/>
            <person name="Petersen M."/>
            <person name="Berrin J.G."/>
            <person name="Delaux P.M."/>
            <person name="Dal Grande F."/>
            <person name="Keller J."/>
        </authorList>
    </citation>
    <scope>NUCLEOTIDE SEQUENCE [LARGE SCALE GENOMIC DNA]</scope>
    <source>
        <strain evidence="4 5">SAG 216-7</strain>
    </source>
</reference>
<feature type="repeat" description="ANK" evidence="3">
    <location>
        <begin position="156"/>
        <end position="188"/>
    </location>
</feature>
<evidence type="ECO:0008006" key="6">
    <source>
        <dbReference type="Google" id="ProtNLM"/>
    </source>
</evidence>
<organism evidence="4 5">
    <name type="scientific">Coccomyxa subellipsoidea</name>
    <dbReference type="NCBI Taxonomy" id="248742"/>
    <lineage>
        <taxon>Eukaryota</taxon>
        <taxon>Viridiplantae</taxon>
        <taxon>Chlorophyta</taxon>
        <taxon>core chlorophytes</taxon>
        <taxon>Trebouxiophyceae</taxon>
        <taxon>Trebouxiophyceae incertae sedis</taxon>
        <taxon>Coccomyxaceae</taxon>
        <taxon>Coccomyxa</taxon>
    </lineage>
</organism>
<sequence length="323" mass="34171">MADLVGPEFWVIEESEIEIHPFTGLVEAVRRGDTGHVRGIMSSGLGLDAAPHPLPPMTPPLIEAVCAGHHDMVELFLDRKANLNARDVALGGTALHWAAASGNKDLMATLMERAFDVNSPCYSGQTPLHVAAACGHDNIVRLLLSDNAQPDVVDLRGDTPLHEAAGGGHVPVCDALLSGRANPNVANLDAETPLHVAARRGYSGVVEALLAKGASLDAANAAGITALINSAFFGHDPVVQLLLQRGANARAVDKKRRAALHWAALNDHDATVRNLIGWAADSVRLLDEAGATPLDLAMQADAAHVISILRSLHKPDTKRHRPQ</sequence>
<dbReference type="SUPFAM" id="SSF48403">
    <property type="entry name" value="Ankyrin repeat"/>
    <property type="match status" value="1"/>
</dbReference>
<evidence type="ECO:0000313" key="5">
    <source>
        <dbReference type="Proteomes" id="UP001491310"/>
    </source>
</evidence>
<dbReference type="PROSITE" id="PS50088">
    <property type="entry name" value="ANK_REPEAT"/>
    <property type="match status" value="6"/>
</dbReference>
<dbReference type="InterPro" id="IPR050776">
    <property type="entry name" value="Ank_Repeat/CDKN_Inhibitor"/>
</dbReference>
<dbReference type="SMART" id="SM00248">
    <property type="entry name" value="ANK"/>
    <property type="match status" value="8"/>
</dbReference>
<dbReference type="PROSITE" id="PS50297">
    <property type="entry name" value="ANK_REP_REGION"/>
    <property type="match status" value="5"/>
</dbReference>
<protein>
    <recommendedName>
        <fullName evidence="6">Ankyrin</fullName>
    </recommendedName>
</protein>
<dbReference type="Proteomes" id="UP001491310">
    <property type="component" value="Unassembled WGS sequence"/>
</dbReference>
<dbReference type="EMBL" id="JALJOT010000003">
    <property type="protein sequence ID" value="KAK9916591.1"/>
    <property type="molecule type" value="Genomic_DNA"/>
</dbReference>
<dbReference type="InterPro" id="IPR002110">
    <property type="entry name" value="Ankyrin_rpt"/>
</dbReference>
<keyword evidence="2 3" id="KW-0040">ANK repeat</keyword>
<keyword evidence="5" id="KW-1185">Reference proteome</keyword>
<comment type="caution">
    <text evidence="4">The sequence shown here is derived from an EMBL/GenBank/DDBJ whole genome shotgun (WGS) entry which is preliminary data.</text>
</comment>
<keyword evidence="1" id="KW-0677">Repeat</keyword>
<proteinExistence type="predicted"/>
<dbReference type="Pfam" id="PF12796">
    <property type="entry name" value="Ank_2"/>
    <property type="match status" value="2"/>
</dbReference>
<evidence type="ECO:0000313" key="4">
    <source>
        <dbReference type="EMBL" id="KAK9916591.1"/>
    </source>
</evidence>
<feature type="repeat" description="ANK" evidence="3">
    <location>
        <begin position="90"/>
        <end position="122"/>
    </location>
</feature>
<dbReference type="Gene3D" id="1.25.40.20">
    <property type="entry name" value="Ankyrin repeat-containing domain"/>
    <property type="match status" value="4"/>
</dbReference>
<dbReference type="PRINTS" id="PR01415">
    <property type="entry name" value="ANKYRIN"/>
</dbReference>
<dbReference type="PANTHER" id="PTHR24201">
    <property type="entry name" value="ANK_REP_REGION DOMAIN-CONTAINING PROTEIN"/>
    <property type="match status" value="1"/>
</dbReference>
<feature type="repeat" description="ANK" evidence="3">
    <location>
        <begin position="123"/>
        <end position="155"/>
    </location>
</feature>
<gene>
    <name evidence="4" type="ORF">WJX75_004630</name>
</gene>
<name>A0ABR2YY40_9CHLO</name>
<feature type="repeat" description="ANK" evidence="3">
    <location>
        <begin position="189"/>
        <end position="221"/>
    </location>
</feature>
<evidence type="ECO:0000256" key="3">
    <source>
        <dbReference type="PROSITE-ProRule" id="PRU00023"/>
    </source>
</evidence>
<evidence type="ECO:0000256" key="1">
    <source>
        <dbReference type="ARBA" id="ARBA00022737"/>
    </source>
</evidence>